<dbReference type="Proteomes" id="UP000004095">
    <property type="component" value="Unassembled WGS sequence"/>
</dbReference>
<evidence type="ECO:0000313" key="2">
    <source>
        <dbReference type="EMBL" id="EAY31462.1"/>
    </source>
</evidence>
<accession>A1ZEF4</accession>
<feature type="compositionally biased region" description="Basic and acidic residues" evidence="1">
    <location>
        <begin position="1"/>
        <end position="11"/>
    </location>
</feature>
<keyword evidence="3" id="KW-1185">Reference proteome</keyword>
<protein>
    <submittedName>
        <fullName evidence="2">Uncharacterized protein</fullName>
    </submittedName>
</protein>
<dbReference type="EMBL" id="AAWS01000003">
    <property type="protein sequence ID" value="EAY31462.1"/>
    <property type="molecule type" value="Genomic_DNA"/>
</dbReference>
<dbReference type="RefSeq" id="WP_002694045.1">
    <property type="nucleotide sequence ID" value="NZ_AAWS01000003.1"/>
</dbReference>
<gene>
    <name evidence="2" type="ORF">M23134_04295</name>
</gene>
<comment type="caution">
    <text evidence="2">The sequence shown here is derived from an EMBL/GenBank/DDBJ whole genome shotgun (WGS) entry which is preliminary data.</text>
</comment>
<sequence length="64" mass="7240">MKVKSKGKEARSGSNILEKAPLPSYSSKKVKTLIEKLNKEQEIALDLIKQQKKHFSEKPKKGNC</sequence>
<dbReference type="AlphaFoldDB" id="A1ZEF4"/>
<proteinExistence type="predicted"/>
<feature type="region of interest" description="Disordered" evidence="1">
    <location>
        <begin position="1"/>
        <end position="21"/>
    </location>
</feature>
<evidence type="ECO:0000256" key="1">
    <source>
        <dbReference type="SAM" id="MobiDB-lite"/>
    </source>
</evidence>
<reference evidence="2 3" key="1">
    <citation type="submission" date="2007-01" db="EMBL/GenBank/DDBJ databases">
        <authorList>
            <person name="Haygood M."/>
            <person name="Podell S."/>
            <person name="Anderson C."/>
            <person name="Hopkinson B."/>
            <person name="Roe K."/>
            <person name="Barbeau K."/>
            <person name="Gaasterland T."/>
            <person name="Ferriera S."/>
            <person name="Johnson J."/>
            <person name="Kravitz S."/>
            <person name="Beeson K."/>
            <person name="Sutton G."/>
            <person name="Rogers Y.-H."/>
            <person name="Friedman R."/>
            <person name="Frazier M."/>
            <person name="Venter J.C."/>
        </authorList>
    </citation>
    <scope>NUCLEOTIDE SEQUENCE [LARGE SCALE GENOMIC DNA]</scope>
    <source>
        <strain evidence="2 3">ATCC 23134</strain>
    </source>
</reference>
<evidence type="ECO:0000313" key="3">
    <source>
        <dbReference type="Proteomes" id="UP000004095"/>
    </source>
</evidence>
<organism evidence="2 3">
    <name type="scientific">Microscilla marina ATCC 23134</name>
    <dbReference type="NCBI Taxonomy" id="313606"/>
    <lineage>
        <taxon>Bacteria</taxon>
        <taxon>Pseudomonadati</taxon>
        <taxon>Bacteroidota</taxon>
        <taxon>Cytophagia</taxon>
        <taxon>Cytophagales</taxon>
        <taxon>Microscillaceae</taxon>
        <taxon>Microscilla</taxon>
    </lineage>
</organism>
<name>A1ZEF4_MICM2</name>